<reference evidence="3" key="1">
    <citation type="submission" date="2016-10" db="EMBL/GenBank/DDBJ databases">
        <authorList>
            <person name="Varghese N."/>
            <person name="Submissions S."/>
        </authorList>
    </citation>
    <scope>NUCLEOTIDE SEQUENCE [LARGE SCALE GENOMIC DNA]</scope>
    <source>
        <strain evidence="3">SP</strain>
    </source>
</reference>
<organism evidence="2 3">
    <name type="scientific">Evansella caseinilytica</name>
    <dbReference type="NCBI Taxonomy" id="1503961"/>
    <lineage>
        <taxon>Bacteria</taxon>
        <taxon>Bacillati</taxon>
        <taxon>Bacillota</taxon>
        <taxon>Bacilli</taxon>
        <taxon>Bacillales</taxon>
        <taxon>Bacillaceae</taxon>
        <taxon>Evansella</taxon>
    </lineage>
</organism>
<evidence type="ECO:0000256" key="1">
    <source>
        <dbReference type="SAM" id="MobiDB-lite"/>
    </source>
</evidence>
<dbReference type="STRING" id="1503961.SAMN05421736_101184"/>
<gene>
    <name evidence="2" type="ORF">SAMN05421736_101184</name>
</gene>
<name>A0A1H3GJF6_9BACI</name>
<sequence length="65" mass="7488">MLLMEKVEHSMVNTVATFFMPLLLTAARFFESQNREGMLPHVYEHEKSDRPPVGGIRVQTDGIKR</sequence>
<keyword evidence="3" id="KW-1185">Reference proteome</keyword>
<evidence type="ECO:0000313" key="3">
    <source>
        <dbReference type="Proteomes" id="UP000198935"/>
    </source>
</evidence>
<dbReference type="EMBL" id="FNPI01000001">
    <property type="protein sequence ID" value="SDY03180.1"/>
    <property type="molecule type" value="Genomic_DNA"/>
</dbReference>
<accession>A0A1H3GJF6</accession>
<feature type="region of interest" description="Disordered" evidence="1">
    <location>
        <begin position="45"/>
        <end position="65"/>
    </location>
</feature>
<proteinExistence type="predicted"/>
<dbReference type="Proteomes" id="UP000198935">
    <property type="component" value="Unassembled WGS sequence"/>
</dbReference>
<protein>
    <submittedName>
        <fullName evidence="2">Uncharacterized protein</fullName>
    </submittedName>
</protein>
<dbReference type="AlphaFoldDB" id="A0A1H3GJF6"/>
<evidence type="ECO:0000313" key="2">
    <source>
        <dbReference type="EMBL" id="SDY03180.1"/>
    </source>
</evidence>